<evidence type="ECO:0000256" key="2">
    <source>
        <dbReference type="ARBA" id="ARBA00023015"/>
    </source>
</evidence>
<dbReference type="NCBIfam" id="TIGR02937">
    <property type="entry name" value="sigma70-ECF"/>
    <property type="match status" value="1"/>
</dbReference>
<organism evidence="7 8">
    <name type="scientific">Methyloprofundus sedimenti</name>
    <dbReference type="NCBI Taxonomy" id="1420851"/>
    <lineage>
        <taxon>Bacteria</taxon>
        <taxon>Pseudomonadati</taxon>
        <taxon>Pseudomonadota</taxon>
        <taxon>Gammaproteobacteria</taxon>
        <taxon>Methylococcales</taxon>
        <taxon>Methylococcaceae</taxon>
        <taxon>Methyloprofundus</taxon>
    </lineage>
</organism>
<keyword evidence="4" id="KW-0804">Transcription</keyword>
<dbReference type="InterPro" id="IPR014284">
    <property type="entry name" value="RNA_pol_sigma-70_dom"/>
</dbReference>
<evidence type="ECO:0000259" key="6">
    <source>
        <dbReference type="Pfam" id="PF08281"/>
    </source>
</evidence>
<dbReference type="OrthoDB" id="6689546at2"/>
<feature type="domain" description="RNA polymerase sigma-70 region 2" evidence="5">
    <location>
        <begin position="16"/>
        <end position="81"/>
    </location>
</feature>
<dbReference type="InterPro" id="IPR036388">
    <property type="entry name" value="WH-like_DNA-bd_sf"/>
</dbReference>
<dbReference type="PANTHER" id="PTHR43133">
    <property type="entry name" value="RNA POLYMERASE ECF-TYPE SIGMA FACTO"/>
    <property type="match status" value="1"/>
</dbReference>
<dbReference type="GO" id="GO:0003677">
    <property type="term" value="F:DNA binding"/>
    <property type="evidence" value="ECO:0007669"/>
    <property type="project" value="InterPro"/>
</dbReference>
<protein>
    <recommendedName>
        <fullName evidence="9">RNA polymerase subunit sigma-24</fullName>
    </recommendedName>
</protein>
<dbReference type="Gene3D" id="1.10.1740.10">
    <property type="match status" value="1"/>
</dbReference>
<dbReference type="STRING" id="1420851.AU255_00655"/>
<dbReference type="Proteomes" id="UP000191980">
    <property type="component" value="Unassembled WGS sequence"/>
</dbReference>
<dbReference type="InterPro" id="IPR013325">
    <property type="entry name" value="RNA_pol_sigma_r2"/>
</dbReference>
<dbReference type="Pfam" id="PF08281">
    <property type="entry name" value="Sigma70_r4_2"/>
    <property type="match status" value="1"/>
</dbReference>
<evidence type="ECO:0000256" key="3">
    <source>
        <dbReference type="ARBA" id="ARBA00023082"/>
    </source>
</evidence>
<comment type="similarity">
    <text evidence="1">Belongs to the sigma-70 factor family. ECF subfamily.</text>
</comment>
<dbReference type="PANTHER" id="PTHR43133:SF63">
    <property type="entry name" value="RNA POLYMERASE SIGMA FACTOR FECI-RELATED"/>
    <property type="match status" value="1"/>
</dbReference>
<name>A0A1V8M4X4_9GAMM</name>
<keyword evidence="3" id="KW-0731">Sigma factor</keyword>
<dbReference type="GO" id="GO:0006352">
    <property type="term" value="P:DNA-templated transcription initiation"/>
    <property type="evidence" value="ECO:0007669"/>
    <property type="project" value="InterPro"/>
</dbReference>
<keyword evidence="8" id="KW-1185">Reference proteome</keyword>
<dbReference type="InterPro" id="IPR013249">
    <property type="entry name" value="RNA_pol_sigma70_r4_t2"/>
</dbReference>
<evidence type="ECO:0000256" key="1">
    <source>
        <dbReference type="ARBA" id="ARBA00010641"/>
    </source>
</evidence>
<dbReference type="RefSeq" id="WP_080521078.1">
    <property type="nucleotide sequence ID" value="NZ_LPUF01000001.1"/>
</dbReference>
<gene>
    <name evidence="7" type="ORF">AU255_00655</name>
</gene>
<reference evidence="7 8" key="1">
    <citation type="submission" date="2015-12" db="EMBL/GenBank/DDBJ databases">
        <authorList>
            <person name="Shamseldin A."/>
            <person name="Moawad H."/>
            <person name="Abd El-Rahim W.M."/>
            <person name="Sadowsky M.J."/>
        </authorList>
    </citation>
    <scope>NUCLEOTIDE SEQUENCE [LARGE SCALE GENOMIC DNA]</scope>
    <source>
        <strain evidence="7 8">WF1</strain>
    </source>
</reference>
<feature type="domain" description="RNA polymerase sigma factor 70 region 4 type 2" evidence="6">
    <location>
        <begin position="119"/>
        <end position="171"/>
    </location>
</feature>
<evidence type="ECO:0000313" key="8">
    <source>
        <dbReference type="Proteomes" id="UP000191980"/>
    </source>
</evidence>
<proteinExistence type="inferred from homology"/>
<sequence>MTSSTVNILQTDIDSLYLTHQQTLIHILRGMVGCHQTAEDLTQEAYLKVSVASAKKIIEYPQPYLYQTAKNLALDYLRKQKVRNTKLVESEKMDDLSYEQIRDSAPTPEIATQASQELNQLLNLLEKQPKRRSEMLILNRIHGWKHGEIAEHFGVSKSAVEKNIRIALAHCLVLKLSPHDC</sequence>
<dbReference type="Pfam" id="PF04542">
    <property type="entry name" value="Sigma70_r2"/>
    <property type="match status" value="1"/>
</dbReference>
<dbReference type="Gene3D" id="1.10.10.10">
    <property type="entry name" value="Winged helix-like DNA-binding domain superfamily/Winged helix DNA-binding domain"/>
    <property type="match status" value="1"/>
</dbReference>
<keyword evidence="2" id="KW-0805">Transcription regulation</keyword>
<dbReference type="AlphaFoldDB" id="A0A1V8M4X4"/>
<dbReference type="SUPFAM" id="SSF88946">
    <property type="entry name" value="Sigma2 domain of RNA polymerase sigma factors"/>
    <property type="match status" value="1"/>
</dbReference>
<evidence type="ECO:0000313" key="7">
    <source>
        <dbReference type="EMBL" id="OQK16453.1"/>
    </source>
</evidence>
<evidence type="ECO:0008006" key="9">
    <source>
        <dbReference type="Google" id="ProtNLM"/>
    </source>
</evidence>
<comment type="caution">
    <text evidence="7">The sequence shown here is derived from an EMBL/GenBank/DDBJ whole genome shotgun (WGS) entry which is preliminary data.</text>
</comment>
<dbReference type="EMBL" id="LPUF01000001">
    <property type="protein sequence ID" value="OQK16453.1"/>
    <property type="molecule type" value="Genomic_DNA"/>
</dbReference>
<accession>A0A1V8M4X4</accession>
<dbReference type="InterPro" id="IPR013324">
    <property type="entry name" value="RNA_pol_sigma_r3/r4-like"/>
</dbReference>
<evidence type="ECO:0000256" key="4">
    <source>
        <dbReference type="ARBA" id="ARBA00023163"/>
    </source>
</evidence>
<dbReference type="InterPro" id="IPR039425">
    <property type="entry name" value="RNA_pol_sigma-70-like"/>
</dbReference>
<evidence type="ECO:0000259" key="5">
    <source>
        <dbReference type="Pfam" id="PF04542"/>
    </source>
</evidence>
<dbReference type="SUPFAM" id="SSF88659">
    <property type="entry name" value="Sigma3 and sigma4 domains of RNA polymerase sigma factors"/>
    <property type="match status" value="1"/>
</dbReference>
<dbReference type="GO" id="GO:0016987">
    <property type="term" value="F:sigma factor activity"/>
    <property type="evidence" value="ECO:0007669"/>
    <property type="project" value="UniProtKB-KW"/>
</dbReference>
<dbReference type="InterPro" id="IPR007627">
    <property type="entry name" value="RNA_pol_sigma70_r2"/>
</dbReference>